<dbReference type="Proteomes" id="UP000515819">
    <property type="component" value="Chromosome"/>
</dbReference>
<dbReference type="InterPro" id="IPR023378">
    <property type="entry name" value="YheA/YmcA-like_dom_sf"/>
</dbReference>
<dbReference type="KEGG" id="wcp:H9Q76_08680"/>
<feature type="coiled-coil region" evidence="1">
    <location>
        <begin position="27"/>
        <end position="54"/>
    </location>
</feature>
<evidence type="ECO:0000256" key="1">
    <source>
        <dbReference type="SAM" id="Coils"/>
    </source>
</evidence>
<protein>
    <submittedName>
        <fullName evidence="2">YlbF family regulator</fullName>
    </submittedName>
</protein>
<name>A0A7G9FJU0_9FIRM</name>
<evidence type="ECO:0000313" key="3">
    <source>
        <dbReference type="Proteomes" id="UP000515819"/>
    </source>
</evidence>
<dbReference type="Pfam" id="PF06133">
    <property type="entry name" value="Com_YlbF"/>
    <property type="match status" value="1"/>
</dbReference>
<gene>
    <name evidence="2" type="ORF">H9Q76_08680</name>
</gene>
<dbReference type="InterPro" id="IPR010368">
    <property type="entry name" value="Com_YlbF"/>
</dbReference>
<keyword evidence="1" id="KW-0175">Coiled coil</keyword>
<dbReference type="Gene3D" id="1.20.1500.10">
    <property type="entry name" value="YheA/YmcA-like"/>
    <property type="match status" value="1"/>
</dbReference>
<dbReference type="RefSeq" id="WP_021985215.1">
    <property type="nucleotide sequence ID" value="NZ_CP060632.1"/>
</dbReference>
<keyword evidence="3" id="KW-1185">Reference proteome</keyword>
<reference evidence="2 3" key="1">
    <citation type="submission" date="2020-08" db="EMBL/GenBank/DDBJ databases">
        <authorList>
            <person name="Liu C."/>
            <person name="Sun Q."/>
        </authorList>
    </citation>
    <scope>NUCLEOTIDE SEQUENCE [LARGE SCALE GENOMIC DNA]</scope>
    <source>
        <strain evidence="2 3">NSJ-4</strain>
    </source>
</reference>
<organism evidence="2 3">
    <name type="scientific">Wujia chipingensis</name>
    <dbReference type="NCBI Taxonomy" id="2763670"/>
    <lineage>
        <taxon>Bacteria</taxon>
        <taxon>Bacillati</taxon>
        <taxon>Bacillota</taxon>
        <taxon>Clostridia</taxon>
        <taxon>Lachnospirales</taxon>
        <taxon>Lachnospiraceae</taxon>
        <taxon>Wujia</taxon>
    </lineage>
</organism>
<proteinExistence type="predicted"/>
<dbReference type="AlphaFoldDB" id="A0A7G9FJU0"/>
<sequence length="111" mass="13397">MRQVINESKQLNEHIRASEEYRTYLRTKQALLENEELSRHLQEFRAKNYELQNRQGVNPYDEMIELTREYDELLHNSVVSDFLQAEQQICKLLQRVFDSIAEGLEFDYINE</sequence>
<dbReference type="SUPFAM" id="SSF158622">
    <property type="entry name" value="YheA/YmcA-like"/>
    <property type="match status" value="1"/>
</dbReference>
<dbReference type="EMBL" id="CP060632">
    <property type="protein sequence ID" value="QNL98821.1"/>
    <property type="molecule type" value="Genomic_DNA"/>
</dbReference>
<evidence type="ECO:0000313" key="2">
    <source>
        <dbReference type="EMBL" id="QNL98821.1"/>
    </source>
</evidence>
<accession>A0A7G9FJU0</accession>